<name>A0A0D0BFA8_9AGAR</name>
<dbReference type="HOGENOM" id="CLU_3032560_0_0_1"/>
<proteinExistence type="predicted"/>
<dbReference type="EMBL" id="KN834830">
    <property type="protein sequence ID" value="KIK53356.1"/>
    <property type="molecule type" value="Genomic_DNA"/>
</dbReference>
<accession>A0A0D0BFA8</accession>
<reference evidence="1 2" key="1">
    <citation type="submission" date="2014-04" db="EMBL/GenBank/DDBJ databases">
        <title>Evolutionary Origins and Diversification of the Mycorrhizal Mutualists.</title>
        <authorList>
            <consortium name="DOE Joint Genome Institute"/>
            <consortium name="Mycorrhizal Genomics Consortium"/>
            <person name="Kohler A."/>
            <person name="Kuo A."/>
            <person name="Nagy L.G."/>
            <person name="Floudas D."/>
            <person name="Copeland A."/>
            <person name="Barry K.W."/>
            <person name="Cichocki N."/>
            <person name="Veneault-Fourrey C."/>
            <person name="LaButti K."/>
            <person name="Lindquist E.A."/>
            <person name="Lipzen A."/>
            <person name="Lundell T."/>
            <person name="Morin E."/>
            <person name="Murat C."/>
            <person name="Riley R."/>
            <person name="Ohm R."/>
            <person name="Sun H."/>
            <person name="Tunlid A."/>
            <person name="Henrissat B."/>
            <person name="Grigoriev I.V."/>
            <person name="Hibbett D.S."/>
            <person name="Martin F."/>
        </authorList>
    </citation>
    <scope>NUCLEOTIDE SEQUENCE [LARGE SCALE GENOMIC DNA]</scope>
    <source>
        <strain evidence="1 2">FD-317 M1</strain>
    </source>
</reference>
<evidence type="ECO:0000313" key="2">
    <source>
        <dbReference type="Proteomes" id="UP000053593"/>
    </source>
</evidence>
<keyword evidence="2" id="KW-1185">Reference proteome</keyword>
<dbReference type="AlphaFoldDB" id="A0A0D0BFA8"/>
<sequence>MLKLTSPALIQCDQHFSLVVEPAEVQPASKYYLYHVHILSNSITLISLRKKVGLN</sequence>
<gene>
    <name evidence="1" type="ORF">GYMLUDRAFT_938204</name>
</gene>
<organism evidence="1 2">
    <name type="scientific">Collybiopsis luxurians FD-317 M1</name>
    <dbReference type="NCBI Taxonomy" id="944289"/>
    <lineage>
        <taxon>Eukaryota</taxon>
        <taxon>Fungi</taxon>
        <taxon>Dikarya</taxon>
        <taxon>Basidiomycota</taxon>
        <taxon>Agaricomycotina</taxon>
        <taxon>Agaricomycetes</taxon>
        <taxon>Agaricomycetidae</taxon>
        <taxon>Agaricales</taxon>
        <taxon>Marasmiineae</taxon>
        <taxon>Omphalotaceae</taxon>
        <taxon>Collybiopsis</taxon>
        <taxon>Collybiopsis luxurians</taxon>
    </lineage>
</organism>
<dbReference type="Proteomes" id="UP000053593">
    <property type="component" value="Unassembled WGS sequence"/>
</dbReference>
<protein>
    <submittedName>
        <fullName evidence="1">Uncharacterized protein</fullName>
    </submittedName>
</protein>
<evidence type="ECO:0000313" key="1">
    <source>
        <dbReference type="EMBL" id="KIK53356.1"/>
    </source>
</evidence>